<dbReference type="EMBL" id="NPDY01000001">
    <property type="protein sequence ID" value="PJZ71125.1"/>
    <property type="molecule type" value="Genomic_DNA"/>
</dbReference>
<gene>
    <name evidence="1" type="ORF">CH360_00985</name>
    <name evidence="2" type="ORF">CH373_00985</name>
</gene>
<protein>
    <submittedName>
        <fullName evidence="2">C-di-GMP phosphodiesterase</fullName>
    </submittedName>
</protein>
<dbReference type="RefSeq" id="WP_100712067.1">
    <property type="nucleotide sequence ID" value="NZ_NPDY01000001.1"/>
</dbReference>
<evidence type="ECO:0000313" key="2">
    <source>
        <dbReference type="EMBL" id="PJZ74657.1"/>
    </source>
</evidence>
<organism evidence="2 4">
    <name type="scientific">Leptospira perolatii</name>
    <dbReference type="NCBI Taxonomy" id="2023191"/>
    <lineage>
        <taxon>Bacteria</taxon>
        <taxon>Pseudomonadati</taxon>
        <taxon>Spirochaetota</taxon>
        <taxon>Spirochaetia</taxon>
        <taxon>Leptospirales</taxon>
        <taxon>Leptospiraceae</taxon>
        <taxon>Leptospira</taxon>
    </lineage>
</organism>
<comment type="caution">
    <text evidence="2">The sequence shown here is derived from an EMBL/GenBank/DDBJ whole genome shotgun (WGS) entry which is preliminary data.</text>
</comment>
<evidence type="ECO:0000313" key="1">
    <source>
        <dbReference type="EMBL" id="PJZ71125.1"/>
    </source>
</evidence>
<evidence type="ECO:0000313" key="3">
    <source>
        <dbReference type="Proteomes" id="UP000231962"/>
    </source>
</evidence>
<name>A0A2M9ZRE7_9LEPT</name>
<sequence>MGTDAAQEITHIDEDSIRFERFEFNSEVIKGFRTNKIIPVDFYNKHGQILIHRKDYASDEDINRLQKFEAQGIYYLHSERNKIRIESEDRPDAINGQRVSYVKLVNPQLTLQMAREASNLLMELRNYPLNGNHIKRVAHAIDVILEDFTSSSDTELGLVNVIEVMKSVGVDVDSEILTKRTIIAMAMKLRGLKALSIKDSQKVKDQQLDLMMASYMIDIAKPRMKFPTHSGLTPQEYEYIKNCPIASYLMIANLASIHHEVKTCVLNGHRPYRGEGLNNNYPATLPLMKKLAEYWGRYKEDPSKLTLVEDLQIQLHLLQTNNYGEDDPAIISISGEFASLTTPQSWRNAYEDVTAMKLILNNSFFSYNERVVKDFFDFMGLSLCNNKSVLNPGDYIIVVSTDSQRKIHFETCVVKDIVRHQTRPLLERIGTIRPVLTNKGKIRIAGYDGKSFRPDRRKAVFNLANSVDPRRVVYAVDPTLDPPLFELVDKHYRHTAPKSVA</sequence>
<dbReference type="PANTHER" id="PTHR43155">
    <property type="entry name" value="CYCLIC DI-GMP PHOSPHODIESTERASE PA4108-RELATED"/>
    <property type="match status" value="1"/>
</dbReference>
<keyword evidence="3" id="KW-1185">Reference proteome</keyword>
<dbReference type="AlphaFoldDB" id="A0A2M9ZRE7"/>
<dbReference type="EMBL" id="NPDZ01000001">
    <property type="protein sequence ID" value="PJZ74657.1"/>
    <property type="molecule type" value="Genomic_DNA"/>
</dbReference>
<dbReference type="PANTHER" id="PTHR43155:SF2">
    <property type="entry name" value="CYCLIC DI-GMP PHOSPHODIESTERASE PA4108"/>
    <property type="match status" value="1"/>
</dbReference>
<accession>A0A2M9ZRE7</accession>
<reference evidence="3 4" key="1">
    <citation type="submission" date="2017-07" db="EMBL/GenBank/DDBJ databases">
        <title>Leptospira spp. isolated from tropical soils.</title>
        <authorList>
            <person name="Thibeaux R."/>
            <person name="Iraola G."/>
            <person name="Ferres I."/>
            <person name="Bierque E."/>
            <person name="Girault D."/>
            <person name="Soupe-Gilbert M.-E."/>
            <person name="Picardeau M."/>
            <person name="Goarant C."/>
        </authorList>
    </citation>
    <scope>NUCLEOTIDE SEQUENCE [LARGE SCALE GENOMIC DNA]</scope>
    <source>
        <strain evidence="2 4">FH1-B-B1</strain>
        <strain evidence="1 3">FH1-B-C1</strain>
    </source>
</reference>
<dbReference type="Proteomes" id="UP000231962">
    <property type="component" value="Unassembled WGS sequence"/>
</dbReference>
<dbReference type="OrthoDB" id="335139at2"/>
<dbReference type="Gene3D" id="1.10.3210.10">
    <property type="entry name" value="Hypothetical protein af1432"/>
    <property type="match status" value="1"/>
</dbReference>
<proteinExistence type="predicted"/>
<evidence type="ECO:0000313" key="4">
    <source>
        <dbReference type="Proteomes" id="UP000231990"/>
    </source>
</evidence>
<dbReference type="Proteomes" id="UP000231990">
    <property type="component" value="Unassembled WGS sequence"/>
</dbReference>